<sequence length="402" mass="43861">MKMNITTAENTNTTSAGETAHLQDLVIGCVLAICGNLLISVSLNLQKYTHMKNEAREVAIHYTKDPMWWLGVSLMVIGEVGNFSAYGYAPASLVAPLGTTTVIANMFLAALFLKEKIGPENLFGSALAVLGAVLVVGFAPKKEKILDGIMLMSLLKNMGFIVYTCIELAILAVLLLLLHVKKMTRVVIYLLIVAIIASFSVISAKAVSSMVQLTFAGDSQLKYISLYVMLIIMVSTAILQVKYLNMAMKKFESTIVVPTNFVFFTLSAIIAGIVFYQEFMGMTALEIFMFLFGCSMSFLGVYFIVVGRKIPAAVIQATQPAPDQPPQSIASRIFPSWLCATVNVGKVQPSGYTSHLNTDEEMRRPFVGSDAEDSDSSQETLYTTTKETNGSVLYTRNYGADN</sequence>
<feature type="region of interest" description="Disordered" evidence="6">
    <location>
        <begin position="366"/>
        <end position="388"/>
    </location>
</feature>
<dbReference type="Proteomes" id="UP000828390">
    <property type="component" value="Unassembled WGS sequence"/>
</dbReference>
<dbReference type="Pfam" id="PF05653">
    <property type="entry name" value="Mg_trans_NIPA"/>
    <property type="match status" value="1"/>
</dbReference>
<keyword evidence="9" id="KW-1185">Reference proteome</keyword>
<dbReference type="PANTHER" id="PTHR12570:SF65">
    <property type="entry name" value="MAGNESIUM TRANSPORTER NIPA9-RELATED"/>
    <property type="match status" value="1"/>
</dbReference>
<evidence type="ECO:0000256" key="3">
    <source>
        <dbReference type="ARBA" id="ARBA00022692"/>
    </source>
</evidence>
<dbReference type="OrthoDB" id="165382at2759"/>
<name>A0A9D3Y9Z6_DREPO</name>
<feature type="transmembrane region" description="Helical" evidence="7">
    <location>
        <begin position="122"/>
        <end position="140"/>
    </location>
</feature>
<evidence type="ECO:0000256" key="4">
    <source>
        <dbReference type="ARBA" id="ARBA00022989"/>
    </source>
</evidence>
<feature type="transmembrane region" description="Helical" evidence="7">
    <location>
        <begin position="25"/>
        <end position="45"/>
    </location>
</feature>
<evidence type="ECO:0000256" key="7">
    <source>
        <dbReference type="SAM" id="Phobius"/>
    </source>
</evidence>
<feature type="transmembrane region" description="Helical" evidence="7">
    <location>
        <begin position="224"/>
        <end position="243"/>
    </location>
</feature>
<dbReference type="EMBL" id="JAIWYP010000016">
    <property type="protein sequence ID" value="KAH3694694.1"/>
    <property type="molecule type" value="Genomic_DNA"/>
</dbReference>
<dbReference type="PANTHER" id="PTHR12570">
    <property type="match status" value="1"/>
</dbReference>
<evidence type="ECO:0000256" key="6">
    <source>
        <dbReference type="SAM" id="MobiDB-lite"/>
    </source>
</evidence>
<feature type="transmembrane region" description="Helical" evidence="7">
    <location>
        <begin position="160"/>
        <end position="179"/>
    </location>
</feature>
<dbReference type="AlphaFoldDB" id="A0A9D3Y9Z6"/>
<keyword evidence="5 7" id="KW-0472">Membrane</keyword>
<reference evidence="8" key="2">
    <citation type="submission" date="2020-11" db="EMBL/GenBank/DDBJ databases">
        <authorList>
            <person name="McCartney M.A."/>
            <person name="Auch B."/>
            <person name="Kono T."/>
            <person name="Mallez S."/>
            <person name="Becker A."/>
            <person name="Gohl D.M."/>
            <person name="Silverstein K.A.T."/>
            <person name="Koren S."/>
            <person name="Bechman K.B."/>
            <person name="Herman A."/>
            <person name="Abrahante J.E."/>
            <person name="Garbe J."/>
        </authorList>
    </citation>
    <scope>NUCLEOTIDE SEQUENCE</scope>
    <source>
        <strain evidence="8">Duluth1</strain>
        <tissue evidence="8">Whole animal</tissue>
    </source>
</reference>
<feature type="transmembrane region" description="Helical" evidence="7">
    <location>
        <begin position="287"/>
        <end position="306"/>
    </location>
</feature>
<comment type="similarity">
    <text evidence="2">Belongs to the NIPA family.</text>
</comment>
<feature type="transmembrane region" description="Helical" evidence="7">
    <location>
        <begin position="66"/>
        <end position="87"/>
    </location>
</feature>
<dbReference type="Gene3D" id="1.10.3730.20">
    <property type="match status" value="1"/>
</dbReference>
<evidence type="ECO:0000313" key="9">
    <source>
        <dbReference type="Proteomes" id="UP000828390"/>
    </source>
</evidence>
<evidence type="ECO:0000256" key="5">
    <source>
        <dbReference type="ARBA" id="ARBA00023136"/>
    </source>
</evidence>
<gene>
    <name evidence="8" type="ORF">DPMN_082135</name>
</gene>
<feature type="compositionally biased region" description="Polar residues" evidence="6">
    <location>
        <begin position="377"/>
        <end position="388"/>
    </location>
</feature>
<evidence type="ECO:0000256" key="1">
    <source>
        <dbReference type="ARBA" id="ARBA00004141"/>
    </source>
</evidence>
<evidence type="ECO:0008006" key="10">
    <source>
        <dbReference type="Google" id="ProtNLM"/>
    </source>
</evidence>
<accession>A0A9D3Y9Z6</accession>
<organism evidence="8 9">
    <name type="scientific">Dreissena polymorpha</name>
    <name type="common">Zebra mussel</name>
    <name type="synonym">Mytilus polymorpha</name>
    <dbReference type="NCBI Taxonomy" id="45954"/>
    <lineage>
        <taxon>Eukaryota</taxon>
        <taxon>Metazoa</taxon>
        <taxon>Spiralia</taxon>
        <taxon>Lophotrochozoa</taxon>
        <taxon>Mollusca</taxon>
        <taxon>Bivalvia</taxon>
        <taxon>Autobranchia</taxon>
        <taxon>Heteroconchia</taxon>
        <taxon>Euheterodonta</taxon>
        <taxon>Imparidentia</taxon>
        <taxon>Neoheterodontei</taxon>
        <taxon>Myida</taxon>
        <taxon>Dreissenoidea</taxon>
        <taxon>Dreissenidae</taxon>
        <taxon>Dreissena</taxon>
    </lineage>
</organism>
<feature type="transmembrane region" description="Helical" evidence="7">
    <location>
        <begin position="255"/>
        <end position="275"/>
    </location>
</feature>
<comment type="subcellular location">
    <subcellularLocation>
        <location evidence="1">Membrane</location>
        <topology evidence="1">Multi-pass membrane protein</topology>
    </subcellularLocation>
</comment>
<keyword evidence="4 7" id="KW-1133">Transmembrane helix</keyword>
<comment type="caution">
    <text evidence="8">The sequence shown here is derived from an EMBL/GenBank/DDBJ whole genome shotgun (WGS) entry which is preliminary data.</text>
</comment>
<protein>
    <recommendedName>
        <fullName evidence="10">NIPA-like protein 2</fullName>
    </recommendedName>
</protein>
<dbReference type="SUPFAM" id="SSF103481">
    <property type="entry name" value="Multidrug resistance efflux transporter EmrE"/>
    <property type="match status" value="1"/>
</dbReference>
<dbReference type="GO" id="GO:0016020">
    <property type="term" value="C:membrane"/>
    <property type="evidence" value="ECO:0007669"/>
    <property type="project" value="UniProtKB-SubCell"/>
</dbReference>
<evidence type="ECO:0000256" key="2">
    <source>
        <dbReference type="ARBA" id="ARBA00007230"/>
    </source>
</evidence>
<proteinExistence type="inferred from homology"/>
<dbReference type="GO" id="GO:0015095">
    <property type="term" value="F:magnesium ion transmembrane transporter activity"/>
    <property type="evidence" value="ECO:0007669"/>
    <property type="project" value="InterPro"/>
</dbReference>
<feature type="transmembrane region" description="Helical" evidence="7">
    <location>
        <begin position="93"/>
        <end position="113"/>
    </location>
</feature>
<dbReference type="InterPro" id="IPR008521">
    <property type="entry name" value="Mg_trans_NIPA"/>
</dbReference>
<keyword evidence="3 7" id="KW-0812">Transmembrane</keyword>
<feature type="transmembrane region" description="Helical" evidence="7">
    <location>
        <begin position="186"/>
        <end position="204"/>
    </location>
</feature>
<evidence type="ECO:0000313" key="8">
    <source>
        <dbReference type="EMBL" id="KAH3694694.1"/>
    </source>
</evidence>
<dbReference type="InterPro" id="IPR037185">
    <property type="entry name" value="EmrE-like"/>
</dbReference>
<reference evidence="8" key="1">
    <citation type="journal article" date="2019" name="bioRxiv">
        <title>The Genome of the Zebra Mussel, Dreissena polymorpha: A Resource for Invasive Species Research.</title>
        <authorList>
            <person name="McCartney M.A."/>
            <person name="Auch B."/>
            <person name="Kono T."/>
            <person name="Mallez S."/>
            <person name="Zhang Y."/>
            <person name="Obille A."/>
            <person name="Becker A."/>
            <person name="Abrahante J.E."/>
            <person name="Garbe J."/>
            <person name="Badalamenti J.P."/>
            <person name="Herman A."/>
            <person name="Mangelson H."/>
            <person name="Liachko I."/>
            <person name="Sullivan S."/>
            <person name="Sone E.D."/>
            <person name="Koren S."/>
            <person name="Silverstein K.A.T."/>
            <person name="Beckman K.B."/>
            <person name="Gohl D.M."/>
        </authorList>
    </citation>
    <scope>NUCLEOTIDE SEQUENCE</scope>
    <source>
        <strain evidence="8">Duluth1</strain>
        <tissue evidence="8">Whole animal</tissue>
    </source>
</reference>